<proteinExistence type="predicted"/>
<feature type="region of interest" description="Disordered" evidence="1">
    <location>
        <begin position="262"/>
        <end position="312"/>
    </location>
</feature>
<dbReference type="EMBL" id="JATAAI010000005">
    <property type="protein sequence ID" value="KAK1745545.1"/>
    <property type="molecule type" value="Genomic_DNA"/>
</dbReference>
<evidence type="ECO:0000313" key="3">
    <source>
        <dbReference type="Proteomes" id="UP001224775"/>
    </source>
</evidence>
<gene>
    <name evidence="2" type="ORF">QTG54_003469</name>
</gene>
<evidence type="ECO:0000313" key="2">
    <source>
        <dbReference type="EMBL" id="KAK1745545.1"/>
    </source>
</evidence>
<evidence type="ECO:0000256" key="1">
    <source>
        <dbReference type="SAM" id="MobiDB-lite"/>
    </source>
</evidence>
<keyword evidence="3" id="KW-1185">Reference proteome</keyword>
<comment type="caution">
    <text evidence="2">The sequence shown here is derived from an EMBL/GenBank/DDBJ whole genome shotgun (WGS) entry which is preliminary data.</text>
</comment>
<dbReference type="Proteomes" id="UP001224775">
    <property type="component" value="Unassembled WGS sequence"/>
</dbReference>
<protein>
    <submittedName>
        <fullName evidence="2">Uncharacterized protein</fullName>
    </submittedName>
</protein>
<accession>A0AAD9DH20</accession>
<reference evidence="2" key="1">
    <citation type="submission" date="2023-06" db="EMBL/GenBank/DDBJ databases">
        <title>Survivors Of The Sea: Transcriptome response of Skeletonema marinoi to long-term dormancy.</title>
        <authorList>
            <person name="Pinder M.I.M."/>
            <person name="Kourtchenko O."/>
            <person name="Robertson E.K."/>
            <person name="Larsson T."/>
            <person name="Maumus F."/>
            <person name="Osuna-Cruz C.M."/>
            <person name="Vancaester E."/>
            <person name="Stenow R."/>
            <person name="Vandepoele K."/>
            <person name="Ploug H."/>
            <person name="Bruchert V."/>
            <person name="Godhe A."/>
            <person name="Topel M."/>
        </authorList>
    </citation>
    <scope>NUCLEOTIDE SEQUENCE</scope>
    <source>
        <strain evidence="2">R05AC</strain>
    </source>
</reference>
<organism evidence="2 3">
    <name type="scientific">Skeletonema marinoi</name>
    <dbReference type="NCBI Taxonomy" id="267567"/>
    <lineage>
        <taxon>Eukaryota</taxon>
        <taxon>Sar</taxon>
        <taxon>Stramenopiles</taxon>
        <taxon>Ochrophyta</taxon>
        <taxon>Bacillariophyta</taxon>
        <taxon>Coscinodiscophyceae</taxon>
        <taxon>Thalassiosirophycidae</taxon>
        <taxon>Thalassiosirales</taxon>
        <taxon>Skeletonemataceae</taxon>
        <taxon>Skeletonema</taxon>
        <taxon>Skeletonema marinoi-dohrnii complex</taxon>
    </lineage>
</organism>
<sequence length="312" mass="34706">MSNTTTYRQEVANYLFSCDQKLASSSCRSPLTSWIGDTARHVTLRSVAAAAADSLGANDIGFKTSLPNRAEDYVCMTCGTFLLPQTKPNTNHAASSLAELATNPTTTTTHCKISLQTMKRGRSRRRRASRCRAKELHNSSLLMKRAGSTNNAQVRMNVMAQKELLKVADSYRLGDGKSKQCIVVECKFCGSKRKRKGIEVSVKNTRRKTEEQSDAKASCSKNRIEKKMQPQTQTQAHKQVERKPNTIGTQIRDNTDFISLASFGKSKQQATKKRTMKNDAPLLQVGKKKKKKQEPKSKTSSSLMDFLSSLND</sequence>
<feature type="region of interest" description="Disordered" evidence="1">
    <location>
        <begin position="204"/>
        <end position="242"/>
    </location>
</feature>
<dbReference type="AlphaFoldDB" id="A0AAD9DH20"/>
<name>A0AAD9DH20_9STRA</name>